<keyword evidence="1" id="KW-0812">Transmembrane</keyword>
<evidence type="ECO:0000313" key="2">
    <source>
        <dbReference type="EMBL" id="GAH05944.1"/>
    </source>
</evidence>
<organism evidence="2">
    <name type="scientific">marine sediment metagenome</name>
    <dbReference type="NCBI Taxonomy" id="412755"/>
    <lineage>
        <taxon>unclassified sequences</taxon>
        <taxon>metagenomes</taxon>
        <taxon>ecological metagenomes</taxon>
    </lineage>
</organism>
<feature type="non-terminal residue" evidence="2">
    <location>
        <position position="1"/>
    </location>
</feature>
<comment type="caution">
    <text evidence="2">The sequence shown here is derived from an EMBL/GenBank/DDBJ whole genome shotgun (WGS) entry which is preliminary data.</text>
</comment>
<dbReference type="Gene3D" id="1.25.40.10">
    <property type="entry name" value="Tetratricopeptide repeat domain"/>
    <property type="match status" value="1"/>
</dbReference>
<keyword evidence="1" id="KW-1133">Transmembrane helix</keyword>
<dbReference type="AlphaFoldDB" id="X1DLS0"/>
<keyword evidence="1" id="KW-0472">Membrane</keyword>
<evidence type="ECO:0000256" key="1">
    <source>
        <dbReference type="SAM" id="Phobius"/>
    </source>
</evidence>
<gene>
    <name evidence="2" type="ORF">S01H4_63851</name>
</gene>
<sequence>GEIILPIGTNMSERFLFMPSLGFCILIGYGMWNIYYKFEPYVLYCLLSVTIGLYTIKTITRNNVWKDDFTLYSTDVKVSGNSAKALNAAGGVLIKASSEEIEIEKKKQMLTQAITYLDKAIKIHPIYKNA</sequence>
<dbReference type="GO" id="GO:0000030">
    <property type="term" value="F:mannosyltransferase activity"/>
    <property type="evidence" value="ECO:0007669"/>
    <property type="project" value="TreeGrafter"/>
</dbReference>
<dbReference type="PANTHER" id="PTHR44395:SF1">
    <property type="entry name" value="PROTEIN O-MANNOSYL-TRANSFERASE TMTC3"/>
    <property type="match status" value="1"/>
</dbReference>
<dbReference type="PANTHER" id="PTHR44395">
    <property type="match status" value="1"/>
</dbReference>
<protein>
    <submittedName>
        <fullName evidence="2">Uncharacterized protein</fullName>
    </submittedName>
</protein>
<name>X1DLS0_9ZZZZ</name>
<dbReference type="EMBL" id="BART01038532">
    <property type="protein sequence ID" value="GAH05944.1"/>
    <property type="molecule type" value="Genomic_DNA"/>
</dbReference>
<accession>X1DLS0</accession>
<reference evidence="2" key="1">
    <citation type="journal article" date="2014" name="Front. Microbiol.">
        <title>High frequency of phylogenetically diverse reductive dehalogenase-homologous genes in deep subseafloor sedimentary metagenomes.</title>
        <authorList>
            <person name="Kawai M."/>
            <person name="Futagami T."/>
            <person name="Toyoda A."/>
            <person name="Takaki Y."/>
            <person name="Nishi S."/>
            <person name="Hori S."/>
            <person name="Arai W."/>
            <person name="Tsubouchi T."/>
            <person name="Morono Y."/>
            <person name="Uchiyama I."/>
            <person name="Ito T."/>
            <person name="Fujiyama A."/>
            <person name="Inagaki F."/>
            <person name="Takami H."/>
        </authorList>
    </citation>
    <scope>NUCLEOTIDE SEQUENCE</scope>
    <source>
        <strain evidence="2">Expedition CK06-06</strain>
    </source>
</reference>
<feature type="transmembrane region" description="Helical" evidence="1">
    <location>
        <begin position="15"/>
        <end position="35"/>
    </location>
</feature>
<feature type="non-terminal residue" evidence="2">
    <location>
        <position position="130"/>
    </location>
</feature>
<proteinExistence type="predicted"/>
<dbReference type="InterPro" id="IPR011990">
    <property type="entry name" value="TPR-like_helical_dom_sf"/>
</dbReference>
<feature type="transmembrane region" description="Helical" evidence="1">
    <location>
        <begin position="41"/>
        <end position="59"/>
    </location>
</feature>
<dbReference type="GO" id="GO:0005783">
    <property type="term" value="C:endoplasmic reticulum"/>
    <property type="evidence" value="ECO:0007669"/>
    <property type="project" value="TreeGrafter"/>
</dbReference>
<dbReference type="GO" id="GO:0035269">
    <property type="term" value="P:protein O-linked glycosylation via mannose"/>
    <property type="evidence" value="ECO:0007669"/>
    <property type="project" value="TreeGrafter"/>
</dbReference>